<dbReference type="Pfam" id="PF04326">
    <property type="entry name" value="SLFN_AlbA_2"/>
    <property type="match status" value="1"/>
</dbReference>
<dbReference type="PANTHER" id="PTHR30595:SF6">
    <property type="entry name" value="SCHLAFEN ALBA-2 DOMAIN-CONTAINING PROTEIN"/>
    <property type="match status" value="1"/>
</dbReference>
<comment type="caution">
    <text evidence="2">The sequence shown here is derived from an EMBL/GenBank/DDBJ whole genome shotgun (WGS) entry which is preliminary data.</text>
</comment>
<dbReference type="InterPro" id="IPR038461">
    <property type="entry name" value="Schlafen_AlbA_2_dom_sf"/>
</dbReference>
<dbReference type="PANTHER" id="PTHR30595">
    <property type="entry name" value="GLPR-RELATED TRANSCRIPTIONAL REPRESSOR"/>
    <property type="match status" value="1"/>
</dbReference>
<accession>W4M9W7</accession>
<keyword evidence="3" id="KW-1185">Reference proteome</keyword>
<name>W4M9W7_9BACT</name>
<dbReference type="Gene3D" id="3.30.950.30">
    <property type="entry name" value="Schlafen, AAA domain"/>
    <property type="match status" value="1"/>
</dbReference>
<dbReference type="InterPro" id="IPR007421">
    <property type="entry name" value="Schlafen_AlbA_2_dom"/>
</dbReference>
<feature type="domain" description="Schlafen AlbA-2" evidence="1">
    <location>
        <begin position="21"/>
        <end position="114"/>
    </location>
</feature>
<organism evidence="2 3">
    <name type="scientific">Candidatus Entotheonella gemina</name>
    <dbReference type="NCBI Taxonomy" id="1429439"/>
    <lineage>
        <taxon>Bacteria</taxon>
        <taxon>Pseudomonadati</taxon>
        <taxon>Nitrospinota/Tectimicrobiota group</taxon>
        <taxon>Candidatus Tectimicrobiota</taxon>
        <taxon>Candidatus Entotheonellia</taxon>
        <taxon>Candidatus Entotheonellales</taxon>
        <taxon>Candidatus Entotheonellaceae</taxon>
        <taxon>Candidatus Entotheonella</taxon>
    </lineage>
</organism>
<evidence type="ECO:0000313" key="2">
    <source>
        <dbReference type="EMBL" id="ETX06412.1"/>
    </source>
</evidence>
<dbReference type="Proteomes" id="UP000019140">
    <property type="component" value="Unassembled WGS sequence"/>
</dbReference>
<proteinExistence type="predicted"/>
<evidence type="ECO:0000259" key="1">
    <source>
        <dbReference type="Pfam" id="PF04326"/>
    </source>
</evidence>
<sequence>MEREELLQLVATIQTHRMEPDAVEVKSARHGTPKLFDSLSAFANRSGGGVILLGLDEAQAFKIVGVGNPQRVQEDVASWARNEMEPPVTVEFTIDEIDDETVMAIEVQEIPNERKPCYYKPQG</sequence>
<dbReference type="HOGENOM" id="CLU_2031441_0_0_7"/>
<dbReference type="AlphaFoldDB" id="W4M9W7"/>
<protein>
    <recommendedName>
        <fullName evidence="1">Schlafen AlbA-2 domain-containing protein</fullName>
    </recommendedName>
</protein>
<dbReference type="EMBL" id="AZHX01000698">
    <property type="protein sequence ID" value="ETX06412.1"/>
    <property type="molecule type" value="Genomic_DNA"/>
</dbReference>
<reference evidence="2 3" key="1">
    <citation type="journal article" date="2014" name="Nature">
        <title>An environmental bacterial taxon with a large and distinct metabolic repertoire.</title>
        <authorList>
            <person name="Wilson M.C."/>
            <person name="Mori T."/>
            <person name="Ruckert C."/>
            <person name="Uria A.R."/>
            <person name="Helf M.J."/>
            <person name="Takada K."/>
            <person name="Gernert C."/>
            <person name="Steffens U.A."/>
            <person name="Heycke N."/>
            <person name="Schmitt S."/>
            <person name="Rinke C."/>
            <person name="Helfrich E.J."/>
            <person name="Brachmann A.O."/>
            <person name="Gurgui C."/>
            <person name="Wakimoto T."/>
            <person name="Kracht M."/>
            <person name="Crusemann M."/>
            <person name="Hentschel U."/>
            <person name="Abe I."/>
            <person name="Matsunaga S."/>
            <person name="Kalinowski J."/>
            <person name="Takeyama H."/>
            <person name="Piel J."/>
        </authorList>
    </citation>
    <scope>NUCLEOTIDE SEQUENCE [LARGE SCALE GENOMIC DNA]</scope>
    <source>
        <strain evidence="3">TSY2</strain>
    </source>
</reference>
<feature type="non-terminal residue" evidence="2">
    <location>
        <position position="123"/>
    </location>
</feature>
<gene>
    <name evidence="2" type="ORF">ETSY2_17260</name>
</gene>
<evidence type="ECO:0000313" key="3">
    <source>
        <dbReference type="Proteomes" id="UP000019140"/>
    </source>
</evidence>